<evidence type="ECO:0000256" key="2">
    <source>
        <dbReference type="SAM" id="Phobius"/>
    </source>
</evidence>
<feature type="transmembrane region" description="Helical" evidence="2">
    <location>
        <begin position="757"/>
        <end position="781"/>
    </location>
</feature>
<keyword evidence="5" id="KW-1185">Reference proteome</keyword>
<feature type="transmembrane region" description="Helical" evidence="2">
    <location>
        <begin position="715"/>
        <end position="737"/>
    </location>
</feature>
<keyword evidence="2" id="KW-1133">Transmembrane helix</keyword>
<feature type="transmembrane region" description="Helical" evidence="2">
    <location>
        <begin position="623"/>
        <end position="643"/>
    </location>
</feature>
<feature type="domain" description="NACHT" evidence="3">
    <location>
        <begin position="134"/>
        <end position="259"/>
    </location>
</feature>
<accession>A0ABU2S5T0</accession>
<dbReference type="SUPFAM" id="SSF52540">
    <property type="entry name" value="P-loop containing nucleoside triphosphate hydrolases"/>
    <property type="match status" value="1"/>
</dbReference>
<feature type="transmembrane region" description="Helical" evidence="2">
    <location>
        <begin position="431"/>
        <end position="453"/>
    </location>
</feature>
<dbReference type="PROSITE" id="PS50837">
    <property type="entry name" value="NACHT"/>
    <property type="match status" value="1"/>
</dbReference>
<dbReference type="Proteomes" id="UP001183615">
    <property type="component" value="Unassembled WGS sequence"/>
</dbReference>
<keyword evidence="2" id="KW-0812">Transmembrane</keyword>
<sequence length="848" mass="89167">MLRSAVAAGAGRVPEPRRTGERRAATRAFPLPRRSPPATEPGLAALADQLAVAVRRQWETEAGVRGLNDPRPLTVAWRPAPERLVEEWDWLRRLADDWDPGFGAADSGCASGPDDLAGSGGQILQVFGERVPTRRLVVLGAPGSGKTMLLVRLLLDLIEHRHRGGAVPVLFTLSSWDPAELDLESWLTHRLTQDFKELAATGGAALGGISRARALLMHRLVLPMLDGFDELPAQARGAALDQINRAVPQGQGVILSSRTREYGEAVRPAAGLPHKLVGAAGIELLPLDPQEISAYLLRDAGGTGTPTAARWDPVVHSLKQGGPVAEALSTPLMIFLARTIYNPRTGEPLDAARSPAELLENPALSSRAAVEAHLFEAFVPAAYRRHPAAPSHWSAAEAGRTLRWLARHAERVRAGATDLAWWQLRRAVPRWLLPVLLGVLAGALETAVTWLTMQVSAYGPFWGDQYGDGGLTWSQASLDGLFAGLVGGVTGRIGGGLIGASIGSAGVVIGHGDPLGAWTWQVLTAGLVYGFVGGLGGELTAGLAARRAGGERPRAAARRPWSRGAALLGAGIGGCYGCAQGMPAMAVGLACVFALIGGLAVGHGPGPEEVPPAADLRWSWDWAGLWIGLGGGLAVTLPTWLIGFSEYGISHGLAADVAGVTLSSHFGTIHATGALTANCLGCAIMYGIRGATADLTLAPAPAALLARDRRTFRRLGCVTAGVIGLALGLVFWCSNSIRLAPATTGEVRWQDLGLAPTLPGLVGGLFTGALLGAVVGLAVAWQQTACGPFTITRIHLALCHRLPRRLMAFLADAHEHRGVLRQSGAVYQLRHIELQRHLAADAHGRPDP</sequence>
<dbReference type="EMBL" id="JAVREV010000009">
    <property type="protein sequence ID" value="MDT0444328.1"/>
    <property type="molecule type" value="Genomic_DNA"/>
</dbReference>
<evidence type="ECO:0000256" key="1">
    <source>
        <dbReference type="SAM" id="MobiDB-lite"/>
    </source>
</evidence>
<dbReference type="Pfam" id="PF05729">
    <property type="entry name" value="NACHT"/>
    <property type="match status" value="1"/>
</dbReference>
<proteinExistence type="predicted"/>
<feature type="region of interest" description="Disordered" evidence="1">
    <location>
        <begin position="1"/>
        <end position="40"/>
    </location>
</feature>
<evidence type="ECO:0000259" key="3">
    <source>
        <dbReference type="PROSITE" id="PS50837"/>
    </source>
</evidence>
<protein>
    <submittedName>
        <fullName evidence="4">NACHT domain-containing protein</fullName>
    </submittedName>
</protein>
<reference evidence="5" key="1">
    <citation type="submission" date="2023-07" db="EMBL/GenBank/DDBJ databases">
        <title>30 novel species of actinomycetes from the DSMZ collection.</title>
        <authorList>
            <person name="Nouioui I."/>
        </authorList>
    </citation>
    <scope>NUCLEOTIDE SEQUENCE [LARGE SCALE GENOMIC DNA]</scope>
    <source>
        <strain evidence="5">DSM 41886</strain>
    </source>
</reference>
<organism evidence="4 5">
    <name type="scientific">Streptomyces johnsoniae</name>
    <dbReference type="NCBI Taxonomy" id="3075532"/>
    <lineage>
        <taxon>Bacteria</taxon>
        <taxon>Bacillati</taxon>
        <taxon>Actinomycetota</taxon>
        <taxon>Actinomycetes</taxon>
        <taxon>Kitasatosporales</taxon>
        <taxon>Streptomycetaceae</taxon>
        <taxon>Streptomyces</taxon>
    </lineage>
</organism>
<evidence type="ECO:0000313" key="5">
    <source>
        <dbReference type="Proteomes" id="UP001183615"/>
    </source>
</evidence>
<dbReference type="InterPro" id="IPR007111">
    <property type="entry name" value="NACHT_NTPase"/>
</dbReference>
<comment type="caution">
    <text evidence="4">The sequence shown here is derived from an EMBL/GenBank/DDBJ whole genome shotgun (WGS) entry which is preliminary data.</text>
</comment>
<name>A0ABU2S5T0_9ACTN</name>
<gene>
    <name evidence="4" type="ORF">RM779_17245</name>
</gene>
<evidence type="ECO:0000313" key="4">
    <source>
        <dbReference type="EMBL" id="MDT0444328.1"/>
    </source>
</evidence>
<dbReference type="InterPro" id="IPR027417">
    <property type="entry name" value="P-loop_NTPase"/>
</dbReference>
<feature type="transmembrane region" description="Helical" evidence="2">
    <location>
        <begin position="522"/>
        <end position="545"/>
    </location>
</feature>
<feature type="compositionally biased region" description="Basic and acidic residues" evidence="1">
    <location>
        <begin position="14"/>
        <end position="24"/>
    </location>
</feature>
<feature type="transmembrane region" description="Helical" evidence="2">
    <location>
        <begin position="584"/>
        <end position="603"/>
    </location>
</feature>
<keyword evidence="2" id="KW-0472">Membrane</keyword>
<dbReference type="Gene3D" id="3.40.50.300">
    <property type="entry name" value="P-loop containing nucleotide triphosphate hydrolases"/>
    <property type="match status" value="1"/>
</dbReference>